<name>A0ABT0BHB9_9SPHN</name>
<comment type="caution">
    <text evidence="2">The sequence shown here is derived from an EMBL/GenBank/DDBJ whole genome shotgun (WGS) entry which is preliminary data.</text>
</comment>
<organism evidence="2 3">
    <name type="scientific">Novosphingobium organovorum</name>
    <dbReference type="NCBI Taxonomy" id="2930092"/>
    <lineage>
        <taxon>Bacteria</taxon>
        <taxon>Pseudomonadati</taxon>
        <taxon>Pseudomonadota</taxon>
        <taxon>Alphaproteobacteria</taxon>
        <taxon>Sphingomonadales</taxon>
        <taxon>Sphingomonadaceae</taxon>
        <taxon>Novosphingobium</taxon>
    </lineage>
</organism>
<dbReference type="Gene3D" id="1.10.357.10">
    <property type="entry name" value="Tetracycline Repressor, domain 2"/>
    <property type="match status" value="1"/>
</dbReference>
<protein>
    <recommendedName>
        <fullName evidence="1">HTH-type transcriptional repressor NicS C-terminal domain-containing protein</fullName>
    </recommendedName>
</protein>
<evidence type="ECO:0000313" key="3">
    <source>
        <dbReference type="Proteomes" id="UP001162881"/>
    </source>
</evidence>
<dbReference type="SUPFAM" id="SSF48498">
    <property type="entry name" value="Tetracyclin repressor-like, C-terminal domain"/>
    <property type="match status" value="1"/>
</dbReference>
<gene>
    <name evidence="2" type="ORF">MTR62_17465</name>
</gene>
<dbReference type="Proteomes" id="UP001162881">
    <property type="component" value="Unassembled WGS sequence"/>
</dbReference>
<feature type="domain" description="HTH-type transcriptional repressor NicS C-terminal" evidence="1">
    <location>
        <begin position="1"/>
        <end position="50"/>
    </location>
</feature>
<dbReference type="InterPro" id="IPR036271">
    <property type="entry name" value="Tet_transcr_reg_TetR-rel_C_sf"/>
</dbReference>
<dbReference type="InterPro" id="IPR041474">
    <property type="entry name" value="NicS_C"/>
</dbReference>
<accession>A0ABT0BHB9</accession>
<proteinExistence type="predicted"/>
<evidence type="ECO:0000259" key="1">
    <source>
        <dbReference type="Pfam" id="PF17938"/>
    </source>
</evidence>
<keyword evidence="3" id="KW-1185">Reference proteome</keyword>
<sequence>MLRTILQHGADEGVFRRRIDPVDVHWMISSFATFNVANDATFSYLFDEEPDFITRHRRRIAEEAIVRFCCVPEAF</sequence>
<dbReference type="Pfam" id="PF17938">
    <property type="entry name" value="TetR_C_29"/>
    <property type="match status" value="1"/>
</dbReference>
<reference evidence="2" key="1">
    <citation type="submission" date="2022-03" db="EMBL/GenBank/DDBJ databases">
        <title>Identification of a novel bacterium isolated from mangrove sediments.</title>
        <authorList>
            <person name="Pan X."/>
        </authorList>
    </citation>
    <scope>NUCLEOTIDE SEQUENCE</scope>
    <source>
        <strain evidence="2">B1949</strain>
    </source>
</reference>
<dbReference type="EMBL" id="JALHLF010000104">
    <property type="protein sequence ID" value="MCJ2184465.1"/>
    <property type="molecule type" value="Genomic_DNA"/>
</dbReference>
<evidence type="ECO:0000313" key="2">
    <source>
        <dbReference type="EMBL" id="MCJ2184465.1"/>
    </source>
</evidence>